<evidence type="ECO:0000313" key="2">
    <source>
        <dbReference type="Proteomes" id="UP000076722"/>
    </source>
</evidence>
<dbReference type="Proteomes" id="UP000076722">
    <property type="component" value="Unassembled WGS sequence"/>
</dbReference>
<reference evidence="1 2" key="1">
    <citation type="journal article" date="2016" name="Mol. Biol. Evol.">
        <title>Comparative Genomics of Early-Diverging Mushroom-Forming Fungi Provides Insights into the Origins of Lignocellulose Decay Capabilities.</title>
        <authorList>
            <person name="Nagy L.G."/>
            <person name="Riley R."/>
            <person name="Tritt A."/>
            <person name="Adam C."/>
            <person name="Daum C."/>
            <person name="Floudas D."/>
            <person name="Sun H."/>
            <person name="Yadav J.S."/>
            <person name="Pangilinan J."/>
            <person name="Larsson K.H."/>
            <person name="Matsuura K."/>
            <person name="Barry K."/>
            <person name="Labutti K."/>
            <person name="Kuo R."/>
            <person name="Ohm R.A."/>
            <person name="Bhattacharya S.S."/>
            <person name="Shirouzu T."/>
            <person name="Yoshinaga Y."/>
            <person name="Martin F.M."/>
            <person name="Grigoriev I.V."/>
            <person name="Hibbett D.S."/>
        </authorList>
    </citation>
    <scope>NUCLEOTIDE SEQUENCE [LARGE SCALE GENOMIC DNA]</scope>
    <source>
        <strain evidence="1 2">HHB9708</strain>
    </source>
</reference>
<dbReference type="Gene3D" id="2.40.70.10">
    <property type="entry name" value="Acid Proteases"/>
    <property type="match status" value="1"/>
</dbReference>
<proteinExistence type="predicted"/>
<dbReference type="EMBL" id="KV419415">
    <property type="protein sequence ID" value="KZS91498.1"/>
    <property type="molecule type" value="Genomic_DNA"/>
</dbReference>
<name>A0A164SHV6_9AGAM</name>
<gene>
    <name evidence="1" type="ORF">SISNIDRAFT_386677</name>
</gene>
<evidence type="ECO:0008006" key="3">
    <source>
        <dbReference type="Google" id="ProtNLM"/>
    </source>
</evidence>
<feature type="non-terminal residue" evidence="1">
    <location>
        <position position="154"/>
    </location>
</feature>
<protein>
    <recommendedName>
        <fullName evidence="3">Peptidase A1 domain-containing protein</fullName>
    </recommendedName>
</protein>
<dbReference type="AlphaFoldDB" id="A0A164SHV6"/>
<organism evidence="1 2">
    <name type="scientific">Sistotremastrum niveocremeum HHB9708</name>
    <dbReference type="NCBI Taxonomy" id="1314777"/>
    <lineage>
        <taxon>Eukaryota</taxon>
        <taxon>Fungi</taxon>
        <taxon>Dikarya</taxon>
        <taxon>Basidiomycota</taxon>
        <taxon>Agaricomycotina</taxon>
        <taxon>Agaricomycetes</taxon>
        <taxon>Sistotremastrales</taxon>
        <taxon>Sistotremastraceae</taxon>
        <taxon>Sertulicium</taxon>
        <taxon>Sertulicium niveocremeum</taxon>
    </lineage>
</organism>
<sequence length="154" mass="16663">NEKTGLITAAEAMPLRQFPVTLDNQVTTIGCFDPGSEIVTLREEVYRKLTGNNLSQQNAVPMISANDQISATSGLIDSLAITIGTITFYAAVHVVPKSPAPFIVGIPFWAMADSRIDIYPDGFTSLTITDPNSPHQTITIPTTPRLKGGARRHR</sequence>
<accession>A0A164SHV6</accession>
<dbReference type="CDD" id="cd00303">
    <property type="entry name" value="retropepsin_like"/>
    <property type="match status" value="1"/>
</dbReference>
<feature type="non-terminal residue" evidence="1">
    <location>
        <position position="1"/>
    </location>
</feature>
<keyword evidence="2" id="KW-1185">Reference proteome</keyword>
<dbReference type="InterPro" id="IPR021109">
    <property type="entry name" value="Peptidase_aspartic_dom_sf"/>
</dbReference>
<evidence type="ECO:0000313" key="1">
    <source>
        <dbReference type="EMBL" id="KZS91498.1"/>
    </source>
</evidence>